<proteinExistence type="inferred from homology"/>
<feature type="region of interest" description="Disordered" evidence="8">
    <location>
        <begin position="129"/>
        <end position="179"/>
    </location>
</feature>
<dbReference type="GO" id="GO:0032502">
    <property type="term" value="P:developmental process"/>
    <property type="evidence" value="ECO:0007669"/>
    <property type="project" value="UniProtKB-ARBA"/>
</dbReference>
<evidence type="ECO:0000256" key="4">
    <source>
        <dbReference type="ARBA" id="ARBA00022801"/>
    </source>
</evidence>
<reference evidence="11 12" key="1">
    <citation type="submission" date="2025-04" db="UniProtKB">
        <authorList>
            <consortium name="RefSeq"/>
        </authorList>
    </citation>
    <scope>IDENTIFICATION</scope>
    <source>
        <tissue evidence="11 12">Whole organism</tissue>
    </source>
</reference>
<evidence type="ECO:0000313" key="10">
    <source>
        <dbReference type="Proteomes" id="UP000504606"/>
    </source>
</evidence>
<keyword evidence="4" id="KW-0378">Hydrolase</keyword>
<dbReference type="CDD" id="cd01530">
    <property type="entry name" value="Cdc25"/>
    <property type="match status" value="1"/>
</dbReference>
<comment type="similarity">
    <text evidence="1">Belongs to the MPI phosphatase family.</text>
</comment>
<keyword evidence="5" id="KW-0904">Protein phosphatase</keyword>
<dbReference type="Proteomes" id="UP000504606">
    <property type="component" value="Unplaced"/>
</dbReference>
<name>A0A6J1S5V1_FRAOC</name>
<comment type="catalytic activity">
    <reaction evidence="7">
        <text>O-phospho-L-tyrosyl-[protein] + H2O = L-tyrosyl-[protein] + phosphate</text>
        <dbReference type="Rhea" id="RHEA:10684"/>
        <dbReference type="Rhea" id="RHEA-COMP:10136"/>
        <dbReference type="Rhea" id="RHEA-COMP:20101"/>
        <dbReference type="ChEBI" id="CHEBI:15377"/>
        <dbReference type="ChEBI" id="CHEBI:43474"/>
        <dbReference type="ChEBI" id="CHEBI:46858"/>
        <dbReference type="ChEBI" id="CHEBI:61978"/>
        <dbReference type="EC" id="3.1.3.48"/>
    </reaction>
</comment>
<evidence type="ECO:0000256" key="2">
    <source>
        <dbReference type="ARBA" id="ARBA00013064"/>
    </source>
</evidence>
<protein>
    <recommendedName>
        <fullName evidence="2">protein-tyrosine-phosphatase</fullName>
        <ecNumber evidence="2">3.1.3.48</ecNumber>
    </recommendedName>
</protein>
<gene>
    <name evidence="11" type="primary">LOC113205124</name>
    <name evidence="12" type="synonym">LOC127750273</name>
</gene>
<dbReference type="PROSITE" id="PS50206">
    <property type="entry name" value="RHODANESE_3"/>
    <property type="match status" value="1"/>
</dbReference>
<evidence type="ECO:0000256" key="1">
    <source>
        <dbReference type="ARBA" id="ARBA00011065"/>
    </source>
</evidence>
<feature type="compositionally biased region" description="Low complexity" evidence="8">
    <location>
        <begin position="151"/>
        <end position="176"/>
    </location>
</feature>
<organism evidence="10 11">
    <name type="scientific">Frankliniella occidentalis</name>
    <name type="common">Western flower thrips</name>
    <name type="synonym">Euthrips occidentalis</name>
    <dbReference type="NCBI Taxonomy" id="133901"/>
    <lineage>
        <taxon>Eukaryota</taxon>
        <taxon>Metazoa</taxon>
        <taxon>Ecdysozoa</taxon>
        <taxon>Arthropoda</taxon>
        <taxon>Hexapoda</taxon>
        <taxon>Insecta</taxon>
        <taxon>Pterygota</taxon>
        <taxon>Neoptera</taxon>
        <taxon>Paraneoptera</taxon>
        <taxon>Thysanoptera</taxon>
        <taxon>Terebrantia</taxon>
        <taxon>Thripoidea</taxon>
        <taxon>Thripidae</taxon>
        <taxon>Frankliniella</taxon>
    </lineage>
</organism>
<evidence type="ECO:0000256" key="3">
    <source>
        <dbReference type="ARBA" id="ARBA00022618"/>
    </source>
</evidence>
<dbReference type="SUPFAM" id="SSF52821">
    <property type="entry name" value="Rhodanese/Cell cycle control phosphatase"/>
    <property type="match status" value="1"/>
</dbReference>
<dbReference type="GO" id="GO:0009794">
    <property type="term" value="P:regulation of mitotic cell cycle, embryonic"/>
    <property type="evidence" value="ECO:0007669"/>
    <property type="project" value="UniProtKB-ARBA"/>
</dbReference>
<feature type="compositionally biased region" description="Basic and acidic residues" evidence="8">
    <location>
        <begin position="563"/>
        <end position="573"/>
    </location>
</feature>
<sequence>MLSWTNLCQSCEGCGDCTRLLKTAVKQSTLSQSQCAPIQVRMNLSLTIDRASPVLGDFNKENVTSLDGAELYLASPTKTFTSPSKFASLRQTISPRVRQPLEDQDPNSQDSGYGACFSSDDAKSMFRFAEPLRMAPRKTPVEPSPRKELTPSPQSKRSSSMQPSSLYSRTSSSGSESIDDGFMELFMSDKMDEETQLPTGMSDLLSGSIHKEKVPAPSAAMSGTSPMCFSPYSDSPMLHHLAQPNHSEEIPKPSFRRSLSTNDSFTPASSRVVKVRTSLFRPNNVVRTLDKSSDFSSSPNPEAASPVSQLASSALSSLRLSVNGSFKRPEPPTGKHSPIQVKKRKSLQSIQDNQNTSPQSSLSPFGFQRPTPPKLQRCHSESEATIKSALLRASTNPDLIGDFSKPFALPLMEGRHQDLKSISVDTLASLMRGEYRDEIASYTVVDCRYPYEFEGGHIRGAKNFYTKEQIMKEFVNSKDGVNKPDASDVNAASKRTILIFHCEFSSERGPNLSRFLRNSDRDTNKECYPALDYPEMYLLNGGYKQFYSKYEDLCDPQAYRPMNHPDHENDLRKFRSKSKSWNGGDGKNRLYPRGVGMKRLGL</sequence>
<feature type="domain" description="Rhodanese" evidence="9">
    <location>
        <begin position="438"/>
        <end position="555"/>
    </location>
</feature>
<dbReference type="RefSeq" id="XP_052127406.1">
    <property type="nucleotide sequence ID" value="XM_052271446.1"/>
</dbReference>
<evidence type="ECO:0000256" key="7">
    <source>
        <dbReference type="ARBA" id="ARBA00051722"/>
    </source>
</evidence>
<dbReference type="Gene3D" id="3.40.250.10">
    <property type="entry name" value="Rhodanese-like domain"/>
    <property type="match status" value="1"/>
</dbReference>
<dbReference type="SMART" id="SM00450">
    <property type="entry name" value="RHOD"/>
    <property type="match status" value="1"/>
</dbReference>
<evidence type="ECO:0000313" key="11">
    <source>
        <dbReference type="RefSeq" id="XP_026276382.1"/>
    </source>
</evidence>
<feature type="region of interest" description="Disordered" evidence="8">
    <location>
        <begin position="323"/>
        <end position="379"/>
    </location>
</feature>
<dbReference type="AlphaFoldDB" id="A0A6J1S5V1"/>
<evidence type="ECO:0000259" key="9">
    <source>
        <dbReference type="PROSITE" id="PS50206"/>
    </source>
</evidence>
<keyword evidence="3" id="KW-0132">Cell division</keyword>
<dbReference type="GO" id="GO:0005737">
    <property type="term" value="C:cytoplasm"/>
    <property type="evidence" value="ECO:0007669"/>
    <property type="project" value="TreeGrafter"/>
</dbReference>
<evidence type="ECO:0000256" key="5">
    <source>
        <dbReference type="ARBA" id="ARBA00022912"/>
    </source>
</evidence>
<feature type="region of interest" description="Disordered" evidence="8">
    <location>
        <begin position="562"/>
        <end position="587"/>
    </location>
</feature>
<evidence type="ECO:0000256" key="8">
    <source>
        <dbReference type="SAM" id="MobiDB-lite"/>
    </source>
</evidence>
<feature type="compositionally biased region" description="Polar residues" evidence="8">
    <location>
        <begin position="347"/>
        <end position="363"/>
    </location>
</feature>
<dbReference type="OrthoDB" id="26523at2759"/>
<dbReference type="GO" id="GO:0005634">
    <property type="term" value="C:nucleus"/>
    <property type="evidence" value="ECO:0007669"/>
    <property type="project" value="TreeGrafter"/>
</dbReference>
<dbReference type="GO" id="GO:0000086">
    <property type="term" value="P:G2/M transition of mitotic cell cycle"/>
    <property type="evidence" value="ECO:0007669"/>
    <property type="project" value="TreeGrafter"/>
</dbReference>
<dbReference type="PRINTS" id="PR00716">
    <property type="entry name" value="MPIPHPHTASE"/>
</dbReference>
<dbReference type="Pfam" id="PF00581">
    <property type="entry name" value="Rhodanese"/>
    <property type="match status" value="1"/>
</dbReference>
<dbReference type="InterPro" id="IPR000751">
    <property type="entry name" value="MPI_Phosphatase"/>
</dbReference>
<dbReference type="PANTHER" id="PTHR10828">
    <property type="entry name" value="M-PHASE INDUCER PHOSPHATASE DUAL SPECIFICITY PHOSPHATASE CDC25"/>
    <property type="match status" value="1"/>
</dbReference>
<evidence type="ECO:0000313" key="12">
    <source>
        <dbReference type="RefSeq" id="XP_052127406.1"/>
    </source>
</evidence>
<dbReference type="RefSeq" id="XP_026276382.1">
    <property type="nucleotide sequence ID" value="XM_026420597.2"/>
</dbReference>
<dbReference type="GO" id="GO:0004725">
    <property type="term" value="F:protein tyrosine phosphatase activity"/>
    <property type="evidence" value="ECO:0007669"/>
    <property type="project" value="UniProtKB-EC"/>
</dbReference>
<dbReference type="InterPro" id="IPR036873">
    <property type="entry name" value="Rhodanese-like_dom_sf"/>
</dbReference>
<dbReference type="GO" id="GO:0051301">
    <property type="term" value="P:cell division"/>
    <property type="evidence" value="ECO:0007669"/>
    <property type="project" value="UniProtKB-KW"/>
</dbReference>
<accession>A0A6J1S5V1</accession>
<dbReference type="GO" id="GO:0110032">
    <property type="term" value="P:positive regulation of G2/MI transition of meiotic cell cycle"/>
    <property type="evidence" value="ECO:0007669"/>
    <property type="project" value="TreeGrafter"/>
</dbReference>
<dbReference type="GO" id="GO:0010256">
    <property type="term" value="P:endomembrane system organization"/>
    <property type="evidence" value="ECO:0007669"/>
    <property type="project" value="UniProtKB-ARBA"/>
</dbReference>
<dbReference type="GO" id="GO:0010971">
    <property type="term" value="P:positive regulation of G2/M transition of mitotic cell cycle"/>
    <property type="evidence" value="ECO:0007669"/>
    <property type="project" value="TreeGrafter"/>
</dbReference>
<dbReference type="GeneID" id="113205124"/>
<feature type="region of interest" description="Disordered" evidence="8">
    <location>
        <begin position="289"/>
        <end position="310"/>
    </location>
</feature>
<keyword evidence="10" id="KW-1185">Reference proteome</keyword>
<dbReference type="KEGG" id="foc:113205124"/>
<feature type="region of interest" description="Disordered" evidence="8">
    <location>
        <begin position="96"/>
        <end position="116"/>
    </location>
</feature>
<keyword evidence="6" id="KW-0131">Cell cycle</keyword>
<dbReference type="EC" id="3.1.3.48" evidence="2"/>
<dbReference type="KEGG" id="foc:127750273"/>
<dbReference type="PANTHER" id="PTHR10828:SF76">
    <property type="entry name" value="M-PHASE INDUCER PHOSPHATASE"/>
    <property type="match status" value="1"/>
</dbReference>
<evidence type="ECO:0000256" key="6">
    <source>
        <dbReference type="ARBA" id="ARBA00023306"/>
    </source>
</evidence>
<dbReference type="FunFam" id="3.40.250.10:FF:000036">
    <property type="entry name" value="M-phase inducer phosphatase"/>
    <property type="match status" value="1"/>
</dbReference>
<dbReference type="InterPro" id="IPR001763">
    <property type="entry name" value="Rhodanese-like_dom"/>
</dbReference>